<organism evidence="1 2">
    <name type="scientific">Pleurotus eryngii</name>
    <name type="common">Boletus of the steppes</name>
    <dbReference type="NCBI Taxonomy" id="5323"/>
    <lineage>
        <taxon>Eukaryota</taxon>
        <taxon>Fungi</taxon>
        <taxon>Dikarya</taxon>
        <taxon>Basidiomycota</taxon>
        <taxon>Agaricomycotina</taxon>
        <taxon>Agaricomycetes</taxon>
        <taxon>Agaricomycetidae</taxon>
        <taxon>Agaricales</taxon>
        <taxon>Pleurotineae</taxon>
        <taxon>Pleurotaceae</taxon>
        <taxon>Pleurotus</taxon>
    </lineage>
</organism>
<sequence>LIKPTPPEPYDGSTDSQAFFRFMCKATSYIQEGQVRRKHQVEKLSQYLQGQAYTFYVRQVTFNSSEWTLDAFFTSLFDFCFPTNYISKQRKQLKNLYQNSKTVKEYISELIELYTIIGETAERDKVNTLWFGLRSTIQQDLWRD</sequence>
<evidence type="ECO:0008006" key="3">
    <source>
        <dbReference type="Google" id="ProtNLM"/>
    </source>
</evidence>
<proteinExistence type="predicted"/>
<protein>
    <recommendedName>
        <fullName evidence="3">Retrotransposon gag domain-containing protein</fullName>
    </recommendedName>
</protein>
<comment type="caution">
    <text evidence="1">The sequence shown here is derived from an EMBL/GenBank/DDBJ whole genome shotgun (WGS) entry which is preliminary data.</text>
</comment>
<dbReference type="EMBL" id="MU154585">
    <property type="protein sequence ID" value="KAF9493428.1"/>
    <property type="molecule type" value="Genomic_DNA"/>
</dbReference>
<dbReference type="AlphaFoldDB" id="A0A9P5ZSG4"/>
<name>A0A9P5ZSG4_PLEER</name>
<gene>
    <name evidence="1" type="ORF">BDN71DRAFT_1394985</name>
</gene>
<dbReference type="Proteomes" id="UP000807025">
    <property type="component" value="Unassembled WGS sequence"/>
</dbReference>
<keyword evidence="2" id="KW-1185">Reference proteome</keyword>
<evidence type="ECO:0000313" key="2">
    <source>
        <dbReference type="Proteomes" id="UP000807025"/>
    </source>
</evidence>
<dbReference type="OrthoDB" id="3205788at2759"/>
<feature type="non-terminal residue" evidence="1">
    <location>
        <position position="1"/>
    </location>
</feature>
<reference evidence="1" key="1">
    <citation type="submission" date="2020-11" db="EMBL/GenBank/DDBJ databases">
        <authorList>
            <consortium name="DOE Joint Genome Institute"/>
            <person name="Ahrendt S."/>
            <person name="Riley R."/>
            <person name="Andreopoulos W."/>
            <person name="Labutti K."/>
            <person name="Pangilinan J."/>
            <person name="Ruiz-Duenas F.J."/>
            <person name="Barrasa J.M."/>
            <person name="Sanchez-Garcia M."/>
            <person name="Camarero S."/>
            <person name="Miyauchi S."/>
            <person name="Serrano A."/>
            <person name="Linde D."/>
            <person name="Babiker R."/>
            <person name="Drula E."/>
            <person name="Ayuso-Fernandez I."/>
            <person name="Pacheco R."/>
            <person name="Padilla G."/>
            <person name="Ferreira P."/>
            <person name="Barriuso J."/>
            <person name="Kellner H."/>
            <person name="Castanera R."/>
            <person name="Alfaro M."/>
            <person name="Ramirez L."/>
            <person name="Pisabarro A.G."/>
            <person name="Kuo A."/>
            <person name="Tritt A."/>
            <person name="Lipzen A."/>
            <person name="He G."/>
            <person name="Yan M."/>
            <person name="Ng V."/>
            <person name="Cullen D."/>
            <person name="Martin F."/>
            <person name="Rosso M.-N."/>
            <person name="Henrissat B."/>
            <person name="Hibbett D."/>
            <person name="Martinez A.T."/>
            <person name="Grigoriev I.V."/>
        </authorList>
    </citation>
    <scope>NUCLEOTIDE SEQUENCE</scope>
    <source>
        <strain evidence="1">ATCC 90797</strain>
    </source>
</reference>
<accession>A0A9P5ZSG4</accession>
<evidence type="ECO:0000313" key="1">
    <source>
        <dbReference type="EMBL" id="KAF9493428.1"/>
    </source>
</evidence>